<evidence type="ECO:0000256" key="1">
    <source>
        <dbReference type="SAM" id="Phobius"/>
    </source>
</evidence>
<accession>A0ABR2F9E8</accession>
<keyword evidence="1" id="KW-0812">Transmembrane</keyword>
<comment type="caution">
    <text evidence="2">The sequence shown here is derived from an EMBL/GenBank/DDBJ whole genome shotgun (WGS) entry which is preliminary data.</text>
</comment>
<dbReference type="Proteomes" id="UP001472677">
    <property type="component" value="Unassembled WGS sequence"/>
</dbReference>
<proteinExistence type="predicted"/>
<gene>
    <name evidence="2" type="ORF">V6N12_062626</name>
</gene>
<feature type="transmembrane region" description="Helical" evidence="1">
    <location>
        <begin position="46"/>
        <end position="70"/>
    </location>
</feature>
<dbReference type="EMBL" id="JBBPBM010000007">
    <property type="protein sequence ID" value="KAK8574949.1"/>
    <property type="molecule type" value="Genomic_DNA"/>
</dbReference>
<keyword evidence="1" id="KW-0472">Membrane</keyword>
<evidence type="ECO:0000313" key="3">
    <source>
        <dbReference type="Proteomes" id="UP001472677"/>
    </source>
</evidence>
<feature type="transmembrane region" description="Helical" evidence="1">
    <location>
        <begin position="76"/>
        <end position="94"/>
    </location>
</feature>
<name>A0ABR2F9E8_9ROSI</name>
<reference evidence="2 3" key="1">
    <citation type="journal article" date="2024" name="G3 (Bethesda)">
        <title>Genome assembly of Hibiscus sabdariffa L. provides insights into metabolisms of medicinal natural products.</title>
        <authorList>
            <person name="Kim T."/>
        </authorList>
    </citation>
    <scope>NUCLEOTIDE SEQUENCE [LARGE SCALE GENOMIC DNA]</scope>
    <source>
        <strain evidence="2">TK-2024</strain>
        <tissue evidence="2">Old leaves</tissue>
    </source>
</reference>
<sequence length="135" mass="16289">MHEKDFVPKVPEMHENLFTTTGSPQSLGSEELELRQKQMTMIKTNLVMWLLGLRWILHKSLAWYSIMFLFNMHNDLVFLTYILFAFIYVHLWRFPKASLWSRAFPWWSSMWFLLWKRLYMVMAGEGGYGMENRAN</sequence>
<organism evidence="2 3">
    <name type="scientific">Hibiscus sabdariffa</name>
    <name type="common">roselle</name>
    <dbReference type="NCBI Taxonomy" id="183260"/>
    <lineage>
        <taxon>Eukaryota</taxon>
        <taxon>Viridiplantae</taxon>
        <taxon>Streptophyta</taxon>
        <taxon>Embryophyta</taxon>
        <taxon>Tracheophyta</taxon>
        <taxon>Spermatophyta</taxon>
        <taxon>Magnoliopsida</taxon>
        <taxon>eudicotyledons</taxon>
        <taxon>Gunneridae</taxon>
        <taxon>Pentapetalae</taxon>
        <taxon>rosids</taxon>
        <taxon>malvids</taxon>
        <taxon>Malvales</taxon>
        <taxon>Malvaceae</taxon>
        <taxon>Malvoideae</taxon>
        <taxon>Hibiscus</taxon>
    </lineage>
</organism>
<protein>
    <submittedName>
        <fullName evidence="2">Uncharacterized protein</fullName>
    </submittedName>
</protein>
<evidence type="ECO:0000313" key="2">
    <source>
        <dbReference type="EMBL" id="KAK8574949.1"/>
    </source>
</evidence>
<keyword evidence="3" id="KW-1185">Reference proteome</keyword>
<keyword evidence="1" id="KW-1133">Transmembrane helix</keyword>